<feature type="transmembrane region" description="Helical" evidence="1">
    <location>
        <begin position="23"/>
        <end position="46"/>
    </location>
</feature>
<sequence length="73" mass="8518">MLKFLIEISIIILVLKIIIRKKIIWIILLLLLILLIAFLSAVTLFINLPRSTDEVNDKEKEINILNNNEVSYK</sequence>
<accession>A0A222EPD3</accession>
<dbReference type="RefSeq" id="WP_094049020.1">
    <property type="nucleotide sequence ID" value="NZ_CP022535.1"/>
</dbReference>
<gene>
    <name evidence="2" type="ORF">SCORR_v1c05880</name>
</gene>
<dbReference type="KEGG" id="scou:SCORR_v1c05880"/>
<evidence type="ECO:0000313" key="3">
    <source>
        <dbReference type="Proteomes" id="UP000203229"/>
    </source>
</evidence>
<dbReference type="Proteomes" id="UP000203229">
    <property type="component" value="Chromosome"/>
</dbReference>
<keyword evidence="3" id="KW-1185">Reference proteome</keyword>
<evidence type="ECO:0000313" key="2">
    <source>
        <dbReference type="EMBL" id="ASP28360.1"/>
    </source>
</evidence>
<keyword evidence="1" id="KW-0472">Membrane</keyword>
<proteinExistence type="predicted"/>
<organism evidence="2 3">
    <name type="scientific">Spiroplasma corruscae</name>
    <dbReference type="NCBI Taxonomy" id="216934"/>
    <lineage>
        <taxon>Bacteria</taxon>
        <taxon>Bacillati</taxon>
        <taxon>Mycoplasmatota</taxon>
        <taxon>Mollicutes</taxon>
        <taxon>Entomoplasmatales</taxon>
        <taxon>Spiroplasmataceae</taxon>
        <taxon>Spiroplasma</taxon>
    </lineage>
</organism>
<keyword evidence="1" id="KW-0812">Transmembrane</keyword>
<name>A0A222EPD3_9MOLU</name>
<keyword evidence="1" id="KW-1133">Transmembrane helix</keyword>
<reference evidence="2 3" key="1">
    <citation type="submission" date="2017-07" db="EMBL/GenBank/DDBJ databases">
        <title>Complete genome sequence of Spiroplasma corruscae EC-1 (DSM 19793).</title>
        <authorList>
            <person name="Tsai Y.-M."/>
            <person name="Lo W.-S."/>
            <person name="Kuo C.-H."/>
        </authorList>
    </citation>
    <scope>NUCLEOTIDE SEQUENCE [LARGE SCALE GENOMIC DNA]</scope>
    <source>
        <strain evidence="2 3">EC-1</strain>
    </source>
</reference>
<dbReference type="AlphaFoldDB" id="A0A222EPD3"/>
<dbReference type="EMBL" id="CP022535">
    <property type="protein sequence ID" value="ASP28360.1"/>
    <property type="molecule type" value="Genomic_DNA"/>
</dbReference>
<evidence type="ECO:0000256" key="1">
    <source>
        <dbReference type="SAM" id="Phobius"/>
    </source>
</evidence>
<protein>
    <submittedName>
        <fullName evidence="2">Uncharacterized protein</fullName>
    </submittedName>
</protein>